<protein>
    <submittedName>
        <fullName evidence="2">Uncharacterized protein</fullName>
    </submittedName>
</protein>
<keyword evidence="3" id="KW-1185">Reference proteome</keyword>
<organism evidence="2 3">
    <name type="scientific">Aquaticitalea lipolytica</name>
    <dbReference type="NCBI Taxonomy" id="1247562"/>
    <lineage>
        <taxon>Bacteria</taxon>
        <taxon>Pseudomonadati</taxon>
        <taxon>Bacteroidota</taxon>
        <taxon>Flavobacteriia</taxon>
        <taxon>Flavobacteriales</taxon>
        <taxon>Flavobacteriaceae</taxon>
        <taxon>Aquaticitalea</taxon>
    </lineage>
</organism>
<name>A0A8J2TRQ4_9FLAO</name>
<dbReference type="EMBL" id="BMIC01000002">
    <property type="protein sequence ID" value="GFZ84317.1"/>
    <property type="molecule type" value="Genomic_DNA"/>
</dbReference>
<comment type="caution">
    <text evidence="2">The sequence shown here is derived from an EMBL/GenBank/DDBJ whole genome shotgun (WGS) entry which is preliminary data.</text>
</comment>
<feature type="transmembrane region" description="Helical" evidence="1">
    <location>
        <begin position="7"/>
        <end position="31"/>
    </location>
</feature>
<proteinExistence type="predicted"/>
<keyword evidence="1" id="KW-0472">Membrane</keyword>
<keyword evidence="1" id="KW-0812">Transmembrane</keyword>
<reference evidence="2 3" key="1">
    <citation type="journal article" date="2014" name="Int. J. Syst. Evol. Microbiol.">
        <title>Complete genome sequence of Corynebacterium casei LMG S-19264T (=DSM 44701T), isolated from a smear-ripened cheese.</title>
        <authorList>
            <consortium name="US DOE Joint Genome Institute (JGI-PGF)"/>
            <person name="Walter F."/>
            <person name="Albersmeier A."/>
            <person name="Kalinowski J."/>
            <person name="Ruckert C."/>
        </authorList>
    </citation>
    <scope>NUCLEOTIDE SEQUENCE [LARGE SCALE GENOMIC DNA]</scope>
    <source>
        <strain evidence="2 3">CGMCC 1.15295</strain>
    </source>
</reference>
<evidence type="ECO:0000256" key="1">
    <source>
        <dbReference type="SAM" id="Phobius"/>
    </source>
</evidence>
<dbReference type="AlphaFoldDB" id="A0A8J2TRQ4"/>
<keyword evidence="1" id="KW-1133">Transmembrane helix</keyword>
<accession>A0A8J2TRQ4</accession>
<sequence>MLIKTDYFQYFCATIMENILVGIIKFFAHIIEDVAAHSNLKKAIIYSFAILSICILILYYLTKDN</sequence>
<dbReference type="Proteomes" id="UP000598120">
    <property type="component" value="Unassembled WGS sequence"/>
</dbReference>
<evidence type="ECO:0000313" key="2">
    <source>
        <dbReference type="EMBL" id="GFZ84317.1"/>
    </source>
</evidence>
<evidence type="ECO:0000313" key="3">
    <source>
        <dbReference type="Proteomes" id="UP000598120"/>
    </source>
</evidence>
<feature type="transmembrane region" description="Helical" evidence="1">
    <location>
        <begin position="43"/>
        <end position="61"/>
    </location>
</feature>
<gene>
    <name evidence="2" type="ORF">GCM10011531_13750</name>
</gene>